<keyword evidence="2" id="KW-1185">Reference proteome</keyword>
<dbReference type="EMBL" id="ML735747">
    <property type="protein sequence ID" value="KAE8416783.1"/>
    <property type="molecule type" value="Genomic_DNA"/>
</dbReference>
<dbReference type="InterPro" id="IPR036849">
    <property type="entry name" value="Enolase-like_C_sf"/>
</dbReference>
<organism evidence="1 2">
    <name type="scientific">Aspergillus pseudocaelatus</name>
    <dbReference type="NCBI Taxonomy" id="1825620"/>
    <lineage>
        <taxon>Eukaryota</taxon>
        <taxon>Fungi</taxon>
        <taxon>Dikarya</taxon>
        <taxon>Ascomycota</taxon>
        <taxon>Pezizomycotina</taxon>
        <taxon>Eurotiomycetes</taxon>
        <taxon>Eurotiomycetidae</taxon>
        <taxon>Eurotiales</taxon>
        <taxon>Aspergillaceae</taxon>
        <taxon>Aspergillus</taxon>
        <taxon>Aspergillus subgen. Circumdati</taxon>
    </lineage>
</organism>
<proteinExistence type="predicted"/>
<dbReference type="Proteomes" id="UP000325395">
    <property type="component" value="Unassembled WGS sequence"/>
</dbReference>
<dbReference type="Gene3D" id="3.20.20.120">
    <property type="entry name" value="Enolase-like C-terminal domain"/>
    <property type="match status" value="1"/>
</dbReference>
<evidence type="ECO:0008006" key="3">
    <source>
        <dbReference type="Google" id="ProtNLM"/>
    </source>
</evidence>
<gene>
    <name evidence="1" type="ORF">BDV36DRAFT_296792</name>
</gene>
<reference evidence="1 2" key="1">
    <citation type="submission" date="2019-04" db="EMBL/GenBank/DDBJ databases">
        <authorList>
            <consortium name="DOE Joint Genome Institute"/>
            <person name="Mondo S."/>
            <person name="Kjaerbolling I."/>
            <person name="Vesth T."/>
            <person name="Frisvad J.C."/>
            <person name="Nybo J.L."/>
            <person name="Theobald S."/>
            <person name="Kildgaard S."/>
            <person name="Isbrandt T."/>
            <person name="Kuo A."/>
            <person name="Sato A."/>
            <person name="Lyhne E.K."/>
            <person name="Kogle M.E."/>
            <person name="Wiebenga A."/>
            <person name="Kun R.S."/>
            <person name="Lubbers R.J."/>
            <person name="Makela M.R."/>
            <person name="Barry K."/>
            <person name="Chovatia M."/>
            <person name="Clum A."/>
            <person name="Daum C."/>
            <person name="Haridas S."/>
            <person name="He G."/>
            <person name="LaButti K."/>
            <person name="Lipzen A."/>
            <person name="Riley R."/>
            <person name="Salamov A."/>
            <person name="Simmons B.A."/>
            <person name="Magnuson J.K."/>
            <person name="Henrissat B."/>
            <person name="Mortensen U.H."/>
            <person name="Larsen T.O."/>
            <person name="Devries R.P."/>
            <person name="Grigoriev I.V."/>
            <person name="Machida M."/>
            <person name="Baker S.E."/>
            <person name="Andersen M.R."/>
            <person name="Cantor M.N."/>
            <person name="Hua S.X."/>
        </authorList>
    </citation>
    <scope>NUCLEOTIDE SEQUENCE [LARGE SCALE GENOMIC DNA]</scope>
    <source>
        <strain evidence="1 2">CBS 117616</strain>
    </source>
</reference>
<name>A0ABQ6WI71_9EURO</name>
<protein>
    <recommendedName>
        <fullName evidence="3">Enolase C-terminal domain-containing protein</fullName>
    </recommendedName>
</protein>
<accession>A0ABQ6WI71</accession>
<evidence type="ECO:0000313" key="2">
    <source>
        <dbReference type="Proteomes" id="UP000325395"/>
    </source>
</evidence>
<sequence length="107" mass="11441">MALSVLAGWYRGGLVPEKTAVALGMMVTIDDTWGCALTTAQNIQLAASTPPNRLRAVDLFAEWTSPALTEILRMQSNGLTTHPSLPGNGFGPINVEILGEPLFYIKA</sequence>
<evidence type="ECO:0000313" key="1">
    <source>
        <dbReference type="EMBL" id="KAE8416783.1"/>
    </source>
</evidence>
<dbReference type="SUPFAM" id="SSF51604">
    <property type="entry name" value="Enolase C-terminal domain-like"/>
    <property type="match status" value="1"/>
</dbReference>